<dbReference type="InterPro" id="IPR001130">
    <property type="entry name" value="TatD-like"/>
</dbReference>
<dbReference type="EMBL" id="CAMXCT030005246">
    <property type="protein sequence ID" value="CAL4799145.1"/>
    <property type="molecule type" value="Genomic_DNA"/>
</dbReference>
<dbReference type="SMART" id="SM00356">
    <property type="entry name" value="ZnF_C3H1"/>
    <property type="match status" value="1"/>
</dbReference>
<protein>
    <submittedName>
        <fullName evidence="8">C3H1-type domain-containing protein</fullName>
    </submittedName>
</protein>
<dbReference type="SUPFAM" id="SSF51556">
    <property type="entry name" value="Metallo-dependent hydrolases"/>
    <property type="match status" value="1"/>
</dbReference>
<reference evidence="6" key="1">
    <citation type="submission" date="2022-10" db="EMBL/GenBank/DDBJ databases">
        <authorList>
            <person name="Chen Y."/>
            <person name="Dougan E. K."/>
            <person name="Chan C."/>
            <person name="Rhodes N."/>
            <person name="Thang M."/>
        </authorList>
    </citation>
    <scope>NUCLEOTIDE SEQUENCE</scope>
</reference>
<organism evidence="6">
    <name type="scientific">Cladocopium goreaui</name>
    <dbReference type="NCBI Taxonomy" id="2562237"/>
    <lineage>
        <taxon>Eukaryota</taxon>
        <taxon>Sar</taxon>
        <taxon>Alveolata</taxon>
        <taxon>Dinophyceae</taxon>
        <taxon>Suessiales</taxon>
        <taxon>Symbiodiniaceae</taxon>
        <taxon>Cladocopium</taxon>
    </lineage>
</organism>
<dbReference type="PANTHER" id="PTHR46363:SF1">
    <property type="entry name" value="DEOXYRIBONUCLEASE TATDN2-RELATED"/>
    <property type="match status" value="1"/>
</dbReference>
<dbReference type="PROSITE" id="PS50103">
    <property type="entry name" value="ZF_C3H1"/>
    <property type="match status" value="1"/>
</dbReference>
<evidence type="ECO:0000256" key="4">
    <source>
        <dbReference type="PROSITE-ProRule" id="PRU00723"/>
    </source>
</evidence>
<keyword evidence="1 4" id="KW-0479">Metal-binding</keyword>
<accession>A0A9P1GG51</accession>
<proteinExistence type="predicted"/>
<evidence type="ECO:0000256" key="1">
    <source>
        <dbReference type="ARBA" id="ARBA00022723"/>
    </source>
</evidence>
<dbReference type="OrthoDB" id="6079689at2759"/>
<dbReference type="AlphaFoldDB" id="A0A9P1GG51"/>
<dbReference type="Gene3D" id="4.10.1000.10">
    <property type="entry name" value="Zinc finger, CCCH-type"/>
    <property type="match status" value="1"/>
</dbReference>
<dbReference type="InterPro" id="IPR036855">
    <property type="entry name" value="Znf_CCCH_sf"/>
</dbReference>
<dbReference type="InterPro" id="IPR032466">
    <property type="entry name" value="Metal_Hydrolase"/>
</dbReference>
<dbReference type="CDD" id="cd01310">
    <property type="entry name" value="TatD_DNAse"/>
    <property type="match status" value="1"/>
</dbReference>
<evidence type="ECO:0000256" key="3">
    <source>
        <dbReference type="ARBA" id="ARBA00022833"/>
    </source>
</evidence>
<dbReference type="EMBL" id="CAMXCT010005246">
    <property type="protein sequence ID" value="CAI4011833.1"/>
    <property type="molecule type" value="Genomic_DNA"/>
</dbReference>
<dbReference type="Gene3D" id="3.20.20.140">
    <property type="entry name" value="Metal-dependent hydrolases"/>
    <property type="match status" value="1"/>
</dbReference>
<sequence length="423" mass="48253">MTTAQRWPVAPEANEWHWKSWASRSSFQDACDDCGSACKYGWRATNGQFYCKSCWDNWHAPRVFSREARSSRPLKRGFRIFNGGCFCCAPDPSMPPPSIPPPRHTPEELRDMAYCDAHCHLDILLHNLKNGGTLWGGKEKICKMWQTGDCWYGYDCQFAHGEHDLRPRKALSAEHVEKYLLRVRSDPQMASLKWVVTNCCELEAIEDTKVIIECADQLGLDSVYCTLGCHPHDYRDFTEEAEKQLREAIEVFGKRLVAVGECGLDYCKNFDESNDVDERARMMDVFARQIRMGVDHNLPVVVHARDADADTLEVLKRFLPKEHKVYIHAYQGGQEMMREALMEFPNCIFGVSSMVWCSEGAKATAIHCPLERMVLETDAPYLAKEPFEIPSLAEKIAELKGTTMQEVLKVTLDVSEKFYGLGD</sequence>
<evidence type="ECO:0000313" key="8">
    <source>
        <dbReference type="EMBL" id="CAL4799145.1"/>
    </source>
</evidence>
<keyword evidence="3 4" id="KW-0862">Zinc</keyword>
<dbReference type="Pfam" id="PF01026">
    <property type="entry name" value="TatD_DNase"/>
    <property type="match status" value="1"/>
</dbReference>
<evidence type="ECO:0000256" key="2">
    <source>
        <dbReference type="ARBA" id="ARBA00022771"/>
    </source>
</evidence>
<keyword evidence="9" id="KW-1185">Reference proteome</keyword>
<dbReference type="SUPFAM" id="SSF90229">
    <property type="entry name" value="CCCH zinc finger"/>
    <property type="match status" value="1"/>
</dbReference>
<evidence type="ECO:0000313" key="7">
    <source>
        <dbReference type="EMBL" id="CAL1165208.1"/>
    </source>
</evidence>
<reference evidence="7" key="2">
    <citation type="submission" date="2024-04" db="EMBL/GenBank/DDBJ databases">
        <authorList>
            <person name="Chen Y."/>
            <person name="Shah S."/>
            <person name="Dougan E. K."/>
            <person name="Thang M."/>
            <person name="Chan C."/>
        </authorList>
    </citation>
    <scope>NUCLEOTIDE SEQUENCE [LARGE SCALE GENOMIC DNA]</scope>
</reference>
<feature type="zinc finger region" description="C3H1-type" evidence="4">
    <location>
        <begin position="136"/>
        <end position="163"/>
    </location>
</feature>
<dbReference type="PANTHER" id="PTHR46363">
    <property type="entry name" value="DEOXYRIBONUCLEASE TATDN2-RELATED"/>
    <property type="match status" value="1"/>
</dbReference>
<keyword evidence="2 4" id="KW-0863">Zinc-finger</keyword>
<evidence type="ECO:0000313" key="9">
    <source>
        <dbReference type="Proteomes" id="UP001152797"/>
    </source>
</evidence>
<dbReference type="EMBL" id="CAMXCT020005246">
    <property type="protein sequence ID" value="CAL1165208.1"/>
    <property type="molecule type" value="Genomic_DNA"/>
</dbReference>
<dbReference type="GO" id="GO:0008270">
    <property type="term" value="F:zinc ion binding"/>
    <property type="evidence" value="ECO:0007669"/>
    <property type="project" value="UniProtKB-KW"/>
</dbReference>
<dbReference type="GO" id="GO:0016788">
    <property type="term" value="F:hydrolase activity, acting on ester bonds"/>
    <property type="evidence" value="ECO:0007669"/>
    <property type="project" value="InterPro"/>
</dbReference>
<name>A0A9P1GG51_9DINO</name>
<evidence type="ECO:0000313" key="6">
    <source>
        <dbReference type="EMBL" id="CAI4011833.1"/>
    </source>
</evidence>
<dbReference type="Pfam" id="PF00642">
    <property type="entry name" value="zf-CCCH"/>
    <property type="match status" value="1"/>
</dbReference>
<evidence type="ECO:0000259" key="5">
    <source>
        <dbReference type="PROSITE" id="PS50103"/>
    </source>
</evidence>
<feature type="domain" description="C3H1-type" evidence="5">
    <location>
        <begin position="136"/>
        <end position="163"/>
    </location>
</feature>
<comment type="caution">
    <text evidence="6">The sequence shown here is derived from an EMBL/GenBank/DDBJ whole genome shotgun (WGS) entry which is preliminary data.</text>
</comment>
<dbReference type="Proteomes" id="UP001152797">
    <property type="component" value="Unassembled WGS sequence"/>
</dbReference>
<gene>
    <name evidence="6" type="ORF">C1SCF055_LOCUS36959</name>
</gene>
<dbReference type="InterPro" id="IPR000571">
    <property type="entry name" value="Znf_CCCH"/>
</dbReference>